<protein>
    <recommendedName>
        <fullName evidence="5">Acetylornithine aminotransferase</fullName>
        <shortName evidence="5">ACOAT</shortName>
        <ecNumber evidence="5">2.6.1.11</ecNumber>
    </recommendedName>
</protein>
<keyword evidence="5" id="KW-0963">Cytoplasm</keyword>
<keyword evidence="1 5" id="KW-0032">Aminotransferase</keyword>
<dbReference type="GO" id="GO:0005737">
    <property type="term" value="C:cytoplasm"/>
    <property type="evidence" value="ECO:0007669"/>
    <property type="project" value="UniProtKB-SubCell"/>
</dbReference>
<evidence type="ECO:0000256" key="2">
    <source>
        <dbReference type="ARBA" id="ARBA00022605"/>
    </source>
</evidence>
<comment type="cofactor">
    <cofactor evidence="5">
        <name>pyridoxal 5'-phosphate</name>
        <dbReference type="ChEBI" id="CHEBI:597326"/>
    </cofactor>
    <text evidence="5">Binds 1 pyridoxal phosphate per subunit.</text>
</comment>
<dbReference type="CDD" id="cd00610">
    <property type="entry name" value="OAT_like"/>
    <property type="match status" value="1"/>
</dbReference>
<dbReference type="PROSITE" id="PS00600">
    <property type="entry name" value="AA_TRANSFER_CLASS_3"/>
    <property type="match status" value="1"/>
</dbReference>
<dbReference type="Proteomes" id="UP000255328">
    <property type="component" value="Unassembled WGS sequence"/>
</dbReference>
<dbReference type="HAMAP" id="MF_01107">
    <property type="entry name" value="ArgD_aminotrans_3"/>
    <property type="match status" value="1"/>
</dbReference>
<evidence type="ECO:0000256" key="4">
    <source>
        <dbReference type="ARBA" id="ARBA00022898"/>
    </source>
</evidence>
<dbReference type="UniPathway" id="UPA00068">
    <property type="reaction ID" value="UER00109"/>
</dbReference>
<comment type="miscellaneous">
    <text evidence="5">May also have succinyldiaminopimelate aminotransferase activity, thus carrying out the corresponding step in lysine biosynthesis.</text>
</comment>
<evidence type="ECO:0000313" key="6">
    <source>
        <dbReference type="EMBL" id="STO31371.1"/>
    </source>
</evidence>
<keyword evidence="2 5" id="KW-0028">Amino-acid biosynthesis</keyword>
<accession>A0A377GXT3</accession>
<evidence type="ECO:0000256" key="3">
    <source>
        <dbReference type="ARBA" id="ARBA00022679"/>
    </source>
</evidence>
<comment type="subunit">
    <text evidence="5">Homodimer.</text>
</comment>
<dbReference type="RefSeq" id="WP_115269627.1">
    <property type="nucleotide sequence ID" value="NZ_CASFEE010000012.1"/>
</dbReference>
<feature type="binding site" evidence="5">
    <location>
        <position position="128"/>
    </location>
    <ligand>
        <name>N(2)-acetyl-L-ornithine</name>
        <dbReference type="ChEBI" id="CHEBI:57805"/>
    </ligand>
</feature>
<keyword evidence="3 5" id="KW-0808">Transferase</keyword>
<dbReference type="PANTHER" id="PTHR11986">
    <property type="entry name" value="AMINOTRANSFERASE CLASS III"/>
    <property type="match status" value="1"/>
</dbReference>
<feature type="binding site" evidence="5">
    <location>
        <position position="267"/>
    </location>
    <ligand>
        <name>N(2)-acetyl-L-ornithine</name>
        <dbReference type="ChEBI" id="CHEBI:57805"/>
    </ligand>
</feature>
<dbReference type="SUPFAM" id="SSF53383">
    <property type="entry name" value="PLP-dependent transferases"/>
    <property type="match status" value="1"/>
</dbReference>
<feature type="modified residue" description="N6-(pyridoxal phosphate)lysine" evidence="5">
    <location>
        <position position="239"/>
    </location>
</feature>
<comment type="pathway">
    <text evidence="5">Amino-acid biosynthesis; L-arginine biosynthesis; N(2)-acetyl-L-ornithine from L-glutamate: step 4/4.</text>
</comment>
<evidence type="ECO:0000256" key="1">
    <source>
        <dbReference type="ARBA" id="ARBA00022576"/>
    </source>
</evidence>
<feature type="binding site" evidence="5">
    <location>
        <begin position="93"/>
        <end position="94"/>
    </location>
    <ligand>
        <name>pyridoxal 5'-phosphate</name>
        <dbReference type="ChEBI" id="CHEBI:597326"/>
    </ligand>
</feature>
<evidence type="ECO:0000256" key="5">
    <source>
        <dbReference type="HAMAP-Rule" id="MF_01107"/>
    </source>
</evidence>
<dbReference type="Gene3D" id="3.40.640.10">
    <property type="entry name" value="Type I PLP-dependent aspartate aminotransferase-like (Major domain)"/>
    <property type="match status" value="1"/>
</dbReference>
<dbReference type="InterPro" id="IPR049704">
    <property type="entry name" value="Aminotrans_3_PPA_site"/>
</dbReference>
<dbReference type="EC" id="2.6.1.11" evidence="5"/>
<dbReference type="InterPro" id="IPR015424">
    <property type="entry name" value="PyrdxlP-dep_Trfase"/>
</dbReference>
<keyword evidence="4 5" id="KW-0663">Pyridoxal phosphate</keyword>
<keyword evidence="5" id="KW-0055">Arginine biosynthesis</keyword>
<dbReference type="EMBL" id="UGGU01000003">
    <property type="protein sequence ID" value="STO31371.1"/>
    <property type="molecule type" value="Genomic_DNA"/>
</dbReference>
<dbReference type="InterPro" id="IPR015421">
    <property type="entry name" value="PyrdxlP-dep_Trfase_major"/>
</dbReference>
<dbReference type="GO" id="GO:0042802">
    <property type="term" value="F:identical protein binding"/>
    <property type="evidence" value="ECO:0007669"/>
    <property type="project" value="TreeGrafter"/>
</dbReference>
<feature type="binding site" evidence="5">
    <location>
        <position position="125"/>
    </location>
    <ligand>
        <name>pyridoxal 5'-phosphate</name>
        <dbReference type="ChEBI" id="CHEBI:597326"/>
    </ligand>
</feature>
<evidence type="ECO:0000313" key="7">
    <source>
        <dbReference type="Proteomes" id="UP000255328"/>
    </source>
</evidence>
<keyword evidence="7" id="KW-1185">Reference proteome</keyword>
<dbReference type="AlphaFoldDB" id="A0A377GXT3"/>
<name>A0A377GXT3_9FUSO</name>
<dbReference type="GO" id="GO:0030170">
    <property type="term" value="F:pyridoxal phosphate binding"/>
    <property type="evidence" value="ECO:0007669"/>
    <property type="project" value="InterPro"/>
</dbReference>
<feature type="binding site" evidence="5">
    <location>
        <position position="268"/>
    </location>
    <ligand>
        <name>pyridoxal 5'-phosphate</name>
        <dbReference type="ChEBI" id="CHEBI:597326"/>
    </ligand>
</feature>
<reference evidence="6 7" key="1">
    <citation type="submission" date="2018-06" db="EMBL/GenBank/DDBJ databases">
        <authorList>
            <consortium name="Pathogen Informatics"/>
            <person name="Doyle S."/>
        </authorList>
    </citation>
    <scope>NUCLEOTIDE SEQUENCE [LARGE SCALE GENOMIC DNA]</scope>
    <source>
        <strain evidence="6 7">NCTC10723</strain>
    </source>
</reference>
<dbReference type="Pfam" id="PF00202">
    <property type="entry name" value="Aminotran_3"/>
    <property type="match status" value="1"/>
</dbReference>
<dbReference type="Gene3D" id="3.90.1150.10">
    <property type="entry name" value="Aspartate Aminotransferase, domain 1"/>
    <property type="match status" value="1"/>
</dbReference>
<dbReference type="GO" id="GO:0003992">
    <property type="term" value="F:N2-acetyl-L-ornithine:2-oxoglutarate 5-aminotransferase activity"/>
    <property type="evidence" value="ECO:0007669"/>
    <property type="project" value="UniProtKB-UniRule"/>
</dbReference>
<dbReference type="InterPro" id="IPR015422">
    <property type="entry name" value="PyrdxlP-dep_Trfase_small"/>
</dbReference>
<comment type="subcellular location">
    <subcellularLocation>
        <location evidence="5">Cytoplasm</location>
    </subcellularLocation>
</comment>
<organism evidence="6 7">
    <name type="scientific">Fusobacterium necrogenes</name>
    <dbReference type="NCBI Taxonomy" id="858"/>
    <lineage>
        <taxon>Bacteria</taxon>
        <taxon>Fusobacteriati</taxon>
        <taxon>Fusobacteriota</taxon>
        <taxon>Fusobacteriia</taxon>
        <taxon>Fusobacteriales</taxon>
        <taxon>Fusobacteriaceae</taxon>
        <taxon>Fusobacterium</taxon>
    </lineage>
</organism>
<gene>
    <name evidence="5 6" type="primary">argD</name>
    <name evidence="6" type="ORF">NCTC10723_00819</name>
</gene>
<dbReference type="GO" id="GO:0006526">
    <property type="term" value="P:L-arginine biosynthetic process"/>
    <property type="evidence" value="ECO:0007669"/>
    <property type="project" value="UniProtKB-UniRule"/>
</dbReference>
<dbReference type="NCBIfam" id="NF002325">
    <property type="entry name" value="PRK01278.1"/>
    <property type="match status" value="1"/>
</dbReference>
<comment type="catalytic activity">
    <reaction evidence="5">
        <text>N(2)-acetyl-L-ornithine + 2-oxoglutarate = N-acetyl-L-glutamate 5-semialdehyde + L-glutamate</text>
        <dbReference type="Rhea" id="RHEA:18049"/>
        <dbReference type="ChEBI" id="CHEBI:16810"/>
        <dbReference type="ChEBI" id="CHEBI:29123"/>
        <dbReference type="ChEBI" id="CHEBI:29985"/>
        <dbReference type="ChEBI" id="CHEBI:57805"/>
        <dbReference type="EC" id="2.6.1.11"/>
    </reaction>
</comment>
<dbReference type="PANTHER" id="PTHR11986:SF79">
    <property type="entry name" value="ACETYLORNITHINE AMINOTRANSFERASE, MITOCHONDRIAL"/>
    <property type="match status" value="1"/>
</dbReference>
<dbReference type="InterPro" id="IPR005814">
    <property type="entry name" value="Aminotrans_3"/>
</dbReference>
<comment type="similarity">
    <text evidence="5">Belongs to the class-III pyridoxal-phosphate-dependent aminotransferase family. ArgD subfamily.</text>
</comment>
<proteinExistence type="inferred from homology"/>
<sequence>MLLNVYSRLNVNFVSGNGVYLYDEKGEEYLDFISGIAVNCLGHAHPTISKALKEQGEKLIHISNLYYSEAQNKLMKKLLNASQFDSVFFCNSGTEANELAIKIARKYGNMISSEKTEIIYMKNSFHGRSTGSLAITGQKKYQDPFRPLIPNTVEVIFNDIDDLKKKMSEKTCAIILEPIQGEGGLKEVTPEFIKLAEELCKKYNSLLIFDEIQCGMGRTGTLFAHEQLGIIPDVVTIAKALGGGVPIGACLTRGKTSEVLVPGDHGSTYGGNPLVCGVAYAVLTELIDNKIIDGVEPRANYIKVKLSMLKEKYPIIEEIRGKGLLIGIKFNKKLPNKEVINEAFNNKFLLVAAGENVVRFFPPLNVTFEELDKGIKKLETVLEILCNSNN</sequence>
<dbReference type="FunFam" id="3.40.640.10:FF:000004">
    <property type="entry name" value="Acetylornithine aminotransferase"/>
    <property type="match status" value="1"/>
</dbReference>
<dbReference type="InterPro" id="IPR050103">
    <property type="entry name" value="Class-III_PLP-dep_AT"/>
</dbReference>
<dbReference type="InterPro" id="IPR004636">
    <property type="entry name" value="AcOrn/SuccOrn_fam"/>
</dbReference>
<dbReference type="OrthoDB" id="9801052at2"/>
<dbReference type="NCBIfam" id="TIGR00707">
    <property type="entry name" value="argD"/>
    <property type="match status" value="1"/>
</dbReference>
<dbReference type="PIRSF" id="PIRSF000521">
    <property type="entry name" value="Transaminase_4ab_Lys_Orn"/>
    <property type="match status" value="1"/>
</dbReference>
<feature type="binding site" evidence="5">
    <location>
        <begin position="210"/>
        <end position="213"/>
    </location>
    <ligand>
        <name>pyridoxal 5'-phosphate</name>
        <dbReference type="ChEBI" id="CHEBI:597326"/>
    </ligand>
</feature>